<dbReference type="RefSeq" id="WP_203912288.1">
    <property type="nucleotide sequence ID" value="NZ_BONY01000051.1"/>
</dbReference>
<dbReference type="AlphaFoldDB" id="A0A8J3QD85"/>
<evidence type="ECO:0008006" key="3">
    <source>
        <dbReference type="Google" id="ProtNLM"/>
    </source>
</evidence>
<keyword evidence="2" id="KW-1185">Reference proteome</keyword>
<protein>
    <recommendedName>
        <fullName evidence="3">DUF3618 domain-containing protein</fullName>
    </recommendedName>
</protein>
<sequence length="110" mass="11748">MGKTSDAANSLPAQLEQVREKLTDSGEAVAANAAQVKDQILATAAMAKDRAVDAAKDVARDVADQLPSNQRELEDAVRTLVDNIRKNPKPWVIGATVAGVIWLLGRSSKR</sequence>
<dbReference type="Proteomes" id="UP000612899">
    <property type="component" value="Unassembled WGS sequence"/>
</dbReference>
<accession>A0A8J3QD85</accession>
<gene>
    <name evidence="1" type="ORF">Rhe02_66030</name>
</gene>
<reference evidence="1" key="1">
    <citation type="submission" date="2021-01" db="EMBL/GenBank/DDBJ databases">
        <title>Whole genome shotgun sequence of Rhizocola hellebori NBRC 109834.</title>
        <authorList>
            <person name="Komaki H."/>
            <person name="Tamura T."/>
        </authorList>
    </citation>
    <scope>NUCLEOTIDE SEQUENCE</scope>
    <source>
        <strain evidence="1">NBRC 109834</strain>
    </source>
</reference>
<evidence type="ECO:0000313" key="1">
    <source>
        <dbReference type="EMBL" id="GIH08536.1"/>
    </source>
</evidence>
<dbReference type="EMBL" id="BONY01000051">
    <property type="protein sequence ID" value="GIH08536.1"/>
    <property type="molecule type" value="Genomic_DNA"/>
</dbReference>
<comment type="caution">
    <text evidence="1">The sequence shown here is derived from an EMBL/GenBank/DDBJ whole genome shotgun (WGS) entry which is preliminary data.</text>
</comment>
<name>A0A8J3QD85_9ACTN</name>
<evidence type="ECO:0000313" key="2">
    <source>
        <dbReference type="Proteomes" id="UP000612899"/>
    </source>
</evidence>
<proteinExistence type="predicted"/>
<organism evidence="1 2">
    <name type="scientific">Rhizocola hellebori</name>
    <dbReference type="NCBI Taxonomy" id="1392758"/>
    <lineage>
        <taxon>Bacteria</taxon>
        <taxon>Bacillati</taxon>
        <taxon>Actinomycetota</taxon>
        <taxon>Actinomycetes</taxon>
        <taxon>Micromonosporales</taxon>
        <taxon>Micromonosporaceae</taxon>
        <taxon>Rhizocola</taxon>
    </lineage>
</organism>